<dbReference type="EMBL" id="CP059541">
    <property type="protein sequence ID" value="QMT19132.1"/>
    <property type="molecule type" value="Genomic_DNA"/>
</dbReference>
<evidence type="ECO:0000313" key="2">
    <source>
        <dbReference type="EMBL" id="QMT19132.1"/>
    </source>
</evidence>
<protein>
    <submittedName>
        <fullName evidence="2">Primase C-terminal domain-containing protein</fullName>
    </submittedName>
</protein>
<keyword evidence="2" id="KW-0614">Plasmid</keyword>
<dbReference type="Pfam" id="PF08708">
    <property type="entry name" value="PriCT_1"/>
    <property type="match status" value="1"/>
</dbReference>
<name>A0A7D7MD75_PLAMR</name>
<proteinExistence type="predicted"/>
<organism evidence="2 3">
    <name type="scientific">Planococcus maritimus</name>
    <dbReference type="NCBI Taxonomy" id="192421"/>
    <lineage>
        <taxon>Bacteria</taxon>
        <taxon>Bacillati</taxon>
        <taxon>Bacillota</taxon>
        <taxon>Bacilli</taxon>
        <taxon>Bacillales</taxon>
        <taxon>Caryophanaceae</taxon>
        <taxon>Planococcus</taxon>
    </lineage>
</organism>
<dbReference type="InterPro" id="IPR014820">
    <property type="entry name" value="PriCT_1"/>
</dbReference>
<keyword evidence="3" id="KW-1185">Reference proteome</keyword>
<dbReference type="RefSeq" id="WP_182093520.1">
    <property type="nucleotide sequence ID" value="NZ_CP059541.1"/>
</dbReference>
<feature type="domain" description="Primase C-terminal 1" evidence="1">
    <location>
        <begin position="267"/>
        <end position="326"/>
    </location>
</feature>
<gene>
    <name evidence="2" type="ORF">H1Q58_16565</name>
</gene>
<accession>A0A7D7MD75</accession>
<dbReference type="AlphaFoldDB" id="A0A7D7MD75"/>
<dbReference type="KEGG" id="pdec:H1Q58_16565"/>
<dbReference type="Proteomes" id="UP000514716">
    <property type="component" value="Plasmid unnamed1"/>
</dbReference>
<sequence length="503" mass="57737">MNKFYEVMDAVLKNGIRSYKVKNSKVSLPLRVEAANKTRSRKTGAIGVVRSKEDLSTPSGVKGYVVTSLETLLEDVSLVSHWNPNVFNYIRYSDEERRFLKGHEETNLQQINTFVVDIDTKKQPYTEILTAALDHSVGVPTLVLETPKGFQVYFVLEKPLFISNQNDFRGLRVAKRISENIKQSLVKVLQGVDISCNDFGFFRMPNEHNIRWFSEEMVYDFGSLIAWSKRQDDDKGRGLFVVANEVREHDPTQTAWFQELLKTRHVKGQSGQLGRDNLMFTLALACYSGGKGKGETLDLLDEYNSGLASPLRHSEVEKIVRSAYKGRFKGAHQDYIQELLNEWGSHKEIAIENPMGGWYKFKKEREDRKRSHYDEWEEDLLQYIQQEASLDQPIHWTTQRELCEAVGIPRSSFNVLIQQSKKILIKRVGKGRTAQTGITSVAVLLQCALSYQQTHRVRYKEAVDVLSSEQLNKRILIDLIEDVKWFLEKRGAKSITGKKFNSS</sequence>
<evidence type="ECO:0000313" key="3">
    <source>
        <dbReference type="Proteomes" id="UP000514716"/>
    </source>
</evidence>
<geneLocation type="plasmid" evidence="2 3">
    <name>unnamed1</name>
</geneLocation>
<evidence type="ECO:0000259" key="1">
    <source>
        <dbReference type="Pfam" id="PF08708"/>
    </source>
</evidence>
<reference evidence="2 3" key="1">
    <citation type="submission" date="2020-07" db="EMBL/GenBank/DDBJ databases">
        <title>Screening of a cold-adapted Planococcus bacterium producing protease in traditional shrimp paste and protease identification by genome sequencing.</title>
        <authorList>
            <person name="Gao R."/>
            <person name="Leng W."/>
            <person name="Chu Q."/>
            <person name="Wu X."/>
            <person name="Liu H."/>
            <person name="Li X."/>
        </authorList>
    </citation>
    <scope>NUCLEOTIDE SEQUENCE [LARGE SCALE GENOMIC DNA]</scope>
    <source>
        <strain evidence="2 3">XJ11</strain>
        <plasmid evidence="2 3">unnamed1</plasmid>
    </source>
</reference>